<dbReference type="KEGG" id="lgi:LOTGIDRAFT_203718"/>
<dbReference type="STRING" id="225164.V4AMB2"/>
<evidence type="ECO:0000256" key="1">
    <source>
        <dbReference type="PROSITE-ProRule" id="PRU00221"/>
    </source>
</evidence>
<organism evidence="3 4">
    <name type="scientific">Lottia gigantea</name>
    <name type="common">Giant owl limpet</name>
    <dbReference type="NCBI Taxonomy" id="225164"/>
    <lineage>
        <taxon>Eukaryota</taxon>
        <taxon>Metazoa</taxon>
        <taxon>Spiralia</taxon>
        <taxon>Lophotrochozoa</taxon>
        <taxon>Mollusca</taxon>
        <taxon>Gastropoda</taxon>
        <taxon>Patellogastropoda</taxon>
        <taxon>Lottioidea</taxon>
        <taxon>Lottiidae</taxon>
        <taxon>Lottia</taxon>
    </lineage>
</organism>
<sequence length="325" mass="35367">MFRKEKPISIKGSTSSLCNNLSVMTNAEKGLLSYAVVHKSIVNIIQASTDGSSVTGKQLVYKEPTTSHGNPFVFQAKWIELPQRTVLVLTSQRGIQIFDGDGSTMIYWHALSDEPDRSCFGRGITDMGDNLICIGTEGGHILIFNIPPKGTNVCLLDVLKGSHPCAICDLASEKNILVSSDDQGNIAVWKFLGQQFHLVHKIAGGGAPCTSVSIWKDVVVGAYGTGHIRVYDATSGRIGAEVTAHARCINSLHVAKKSGLLLSVSDDSFFRIWQLKEGSLPQIQHKYQEIVEDLQLVGGSFVDSQGRALCLTGYDNSEIHFYVQN</sequence>
<evidence type="ECO:0000313" key="4">
    <source>
        <dbReference type="Proteomes" id="UP000030746"/>
    </source>
</evidence>
<protein>
    <recommendedName>
        <fullName evidence="2">WD repeat-containing protein 54 beta-propeller domain-containing protein</fullName>
    </recommendedName>
</protein>
<evidence type="ECO:0000313" key="3">
    <source>
        <dbReference type="EMBL" id="ESO98292.1"/>
    </source>
</evidence>
<gene>
    <name evidence="3" type="ORF">LOTGIDRAFT_203718</name>
</gene>
<evidence type="ECO:0000259" key="2">
    <source>
        <dbReference type="Pfam" id="PF21031"/>
    </source>
</evidence>
<reference evidence="3 4" key="1">
    <citation type="journal article" date="2013" name="Nature">
        <title>Insights into bilaterian evolution from three spiralian genomes.</title>
        <authorList>
            <person name="Simakov O."/>
            <person name="Marletaz F."/>
            <person name="Cho S.J."/>
            <person name="Edsinger-Gonzales E."/>
            <person name="Havlak P."/>
            <person name="Hellsten U."/>
            <person name="Kuo D.H."/>
            <person name="Larsson T."/>
            <person name="Lv J."/>
            <person name="Arendt D."/>
            <person name="Savage R."/>
            <person name="Osoegawa K."/>
            <person name="de Jong P."/>
            <person name="Grimwood J."/>
            <person name="Chapman J.A."/>
            <person name="Shapiro H."/>
            <person name="Aerts A."/>
            <person name="Otillar R.P."/>
            <person name="Terry A.Y."/>
            <person name="Boore J.L."/>
            <person name="Grigoriev I.V."/>
            <person name="Lindberg D.R."/>
            <person name="Seaver E.C."/>
            <person name="Weisblat D.A."/>
            <person name="Putnam N.H."/>
            <person name="Rokhsar D.S."/>
        </authorList>
    </citation>
    <scope>NUCLEOTIDE SEQUENCE [LARGE SCALE GENOMIC DNA]</scope>
</reference>
<dbReference type="SUPFAM" id="SSF50978">
    <property type="entry name" value="WD40 repeat-like"/>
    <property type="match status" value="1"/>
</dbReference>
<keyword evidence="4" id="KW-1185">Reference proteome</keyword>
<dbReference type="InterPro" id="IPR001680">
    <property type="entry name" value="WD40_rpt"/>
</dbReference>
<dbReference type="CTD" id="20245633"/>
<dbReference type="InterPro" id="IPR049546">
    <property type="entry name" value="WDR54_beta_prop"/>
</dbReference>
<dbReference type="RefSeq" id="XP_009050996.1">
    <property type="nucleotide sequence ID" value="XM_009052748.1"/>
</dbReference>
<feature type="domain" description="WD repeat-containing protein 54 beta-propeller" evidence="2">
    <location>
        <begin position="1"/>
        <end position="321"/>
    </location>
</feature>
<dbReference type="OMA" id="WENYICV"/>
<accession>V4AMB2</accession>
<proteinExistence type="predicted"/>
<dbReference type="Gene3D" id="2.130.10.10">
    <property type="entry name" value="YVTN repeat-like/Quinoprotein amine dehydrogenase"/>
    <property type="match status" value="1"/>
</dbReference>
<dbReference type="InterPro" id="IPR015943">
    <property type="entry name" value="WD40/YVTN_repeat-like_dom_sf"/>
</dbReference>
<dbReference type="SMART" id="SM00320">
    <property type="entry name" value="WD40"/>
    <property type="match status" value="3"/>
</dbReference>
<dbReference type="OrthoDB" id="756370at2759"/>
<dbReference type="Pfam" id="PF21031">
    <property type="entry name" value="WDR54"/>
    <property type="match status" value="1"/>
</dbReference>
<dbReference type="GeneID" id="20245633"/>
<dbReference type="AlphaFoldDB" id="V4AMB2"/>
<dbReference type="EMBL" id="KB201262">
    <property type="protein sequence ID" value="ESO98292.1"/>
    <property type="molecule type" value="Genomic_DNA"/>
</dbReference>
<name>V4AMB2_LOTGI</name>
<keyword evidence="1" id="KW-0853">WD repeat</keyword>
<dbReference type="HOGENOM" id="CLU_045688_0_0_1"/>
<feature type="repeat" description="WD" evidence="1">
    <location>
        <begin position="242"/>
        <end position="283"/>
    </location>
</feature>
<dbReference type="Proteomes" id="UP000030746">
    <property type="component" value="Unassembled WGS sequence"/>
</dbReference>
<dbReference type="InterPro" id="IPR036322">
    <property type="entry name" value="WD40_repeat_dom_sf"/>
</dbReference>
<dbReference type="PROSITE" id="PS50082">
    <property type="entry name" value="WD_REPEATS_2"/>
    <property type="match status" value="1"/>
</dbReference>